<name>A0A8H7R2E5_9FUNG</name>
<sequence length="175" mass="19624">MRNMLLIKKELKEENASKSEQDDQVIVSSVMYAPVPTNRITINRHQLPAPEFIAASGEQKTVCKNYRTDFTRDTSGWHVENSMQDTYDINENGLQLNLLPPSKFVRFHDQNYLPYNEIGGRGPTLNSSNYMRYGKVSAVLKSAGTGGAVTAFILLADEGDEIDFEFLGGDRDKAQ</sequence>
<feature type="domain" description="GH16" evidence="1">
    <location>
        <begin position="28"/>
        <end position="175"/>
    </location>
</feature>
<protein>
    <recommendedName>
        <fullName evidence="1">GH16 domain-containing protein</fullName>
    </recommendedName>
</protein>
<dbReference type="InterPro" id="IPR013320">
    <property type="entry name" value="ConA-like_dom_sf"/>
</dbReference>
<dbReference type="Proteomes" id="UP000650833">
    <property type="component" value="Unassembled WGS sequence"/>
</dbReference>
<dbReference type="SUPFAM" id="SSF49899">
    <property type="entry name" value="Concanavalin A-like lectins/glucanases"/>
    <property type="match status" value="1"/>
</dbReference>
<dbReference type="EMBL" id="JAEPRC010000255">
    <property type="protein sequence ID" value="KAG2202602.1"/>
    <property type="molecule type" value="Genomic_DNA"/>
</dbReference>
<dbReference type="GO" id="GO:0005975">
    <property type="term" value="P:carbohydrate metabolic process"/>
    <property type="evidence" value="ECO:0007669"/>
    <property type="project" value="InterPro"/>
</dbReference>
<comment type="caution">
    <text evidence="2">The sequence shown here is derived from an EMBL/GenBank/DDBJ whole genome shotgun (WGS) entry which is preliminary data.</text>
</comment>
<dbReference type="PROSITE" id="PS51762">
    <property type="entry name" value="GH16_2"/>
    <property type="match status" value="1"/>
</dbReference>
<evidence type="ECO:0000313" key="3">
    <source>
        <dbReference type="Proteomes" id="UP000650833"/>
    </source>
</evidence>
<dbReference type="GO" id="GO:0004553">
    <property type="term" value="F:hydrolase activity, hydrolyzing O-glycosyl compounds"/>
    <property type="evidence" value="ECO:0007669"/>
    <property type="project" value="InterPro"/>
</dbReference>
<dbReference type="Gene3D" id="2.60.120.200">
    <property type="match status" value="1"/>
</dbReference>
<dbReference type="OrthoDB" id="4781at2759"/>
<evidence type="ECO:0000313" key="2">
    <source>
        <dbReference type="EMBL" id="KAG2202602.1"/>
    </source>
</evidence>
<reference evidence="2" key="1">
    <citation type="submission" date="2020-12" db="EMBL/GenBank/DDBJ databases">
        <title>Metabolic potential, ecology and presence of endohyphal bacteria is reflected in genomic diversity of Mucoromycotina.</title>
        <authorList>
            <person name="Muszewska A."/>
            <person name="Okrasinska A."/>
            <person name="Steczkiewicz K."/>
            <person name="Drgas O."/>
            <person name="Orlowska M."/>
            <person name="Perlinska-Lenart U."/>
            <person name="Aleksandrzak-Piekarczyk T."/>
            <person name="Szatraj K."/>
            <person name="Zielenkiewicz U."/>
            <person name="Pilsyk S."/>
            <person name="Malc E."/>
            <person name="Mieczkowski P."/>
            <person name="Kruszewska J.S."/>
            <person name="Biernat P."/>
            <person name="Pawlowska J."/>
        </authorList>
    </citation>
    <scope>NUCLEOTIDE SEQUENCE</scope>
    <source>
        <strain evidence="2">CBS 226.32</strain>
    </source>
</reference>
<dbReference type="InterPro" id="IPR000757">
    <property type="entry name" value="Beta-glucanase-like"/>
</dbReference>
<keyword evidence="3" id="KW-1185">Reference proteome</keyword>
<dbReference type="Pfam" id="PF00722">
    <property type="entry name" value="Glyco_hydro_16"/>
    <property type="match status" value="1"/>
</dbReference>
<evidence type="ECO:0000259" key="1">
    <source>
        <dbReference type="PROSITE" id="PS51762"/>
    </source>
</evidence>
<organism evidence="2 3">
    <name type="scientific">Mucor plumbeus</name>
    <dbReference type="NCBI Taxonomy" id="97098"/>
    <lineage>
        <taxon>Eukaryota</taxon>
        <taxon>Fungi</taxon>
        <taxon>Fungi incertae sedis</taxon>
        <taxon>Mucoromycota</taxon>
        <taxon>Mucoromycotina</taxon>
        <taxon>Mucoromycetes</taxon>
        <taxon>Mucorales</taxon>
        <taxon>Mucorineae</taxon>
        <taxon>Mucoraceae</taxon>
        <taxon>Mucor</taxon>
    </lineage>
</organism>
<accession>A0A8H7R2E5</accession>
<gene>
    <name evidence="2" type="ORF">INT46_011675</name>
</gene>
<dbReference type="AlphaFoldDB" id="A0A8H7R2E5"/>
<proteinExistence type="predicted"/>